<keyword evidence="3" id="KW-0732">Signal</keyword>
<evidence type="ECO:0000313" key="4">
    <source>
        <dbReference type="EMBL" id="SDD91628.1"/>
    </source>
</evidence>
<evidence type="ECO:0000256" key="2">
    <source>
        <dbReference type="ARBA" id="ARBA00022801"/>
    </source>
</evidence>
<dbReference type="STRING" id="1071918.SAMN05421544_101210"/>
<dbReference type="OrthoDB" id="9802627at2"/>
<dbReference type="SUPFAM" id="SSF56601">
    <property type="entry name" value="beta-lactamase/transpeptidase-like"/>
    <property type="match status" value="1"/>
</dbReference>
<feature type="signal peptide" evidence="3">
    <location>
        <begin position="1"/>
        <end position="18"/>
    </location>
</feature>
<keyword evidence="2" id="KW-0378">Hydrolase</keyword>
<dbReference type="PANTHER" id="PTHR30023">
    <property type="entry name" value="D-ALANYL-D-ALANINE CARBOXYPEPTIDASE"/>
    <property type="match status" value="1"/>
</dbReference>
<sequence length="467" mass="52274">MKSFCRILFLMMSVLGYAQVKQALDAVFRRVLDSPKFMAANISFYVTDENGNEIYNYNAQRGLSTASTQKIFTALAALDLLGKNFRYTTIASYDGVLSSGVLSGNLYLSSDGDPSLGSWRYKGYKPKDFLEQLYTALSNEGIDKIDGNIIIDDSYFDFQNVPGGWCWNDVGNYYGAGVWGVNWRENQYDIKIRGGERKGEATQVLDFSYQFEDINIVNDLVSGSKDSRDKSIIYTSPHSGTVFINGTIPAGKTSVISGATPNPPLQIGVEMKKFLSLKNIKVEGEVLTFSGLKIKHREAEVFSRSRHEFWQYHSPPLSDIVHWFLRKSVNLYGETLLKTLGKRIFNKNNTEESAARLRAYWTGKGIAPMMIAFEDGSGLSPQNYASAKAEVQALRWGKSQPWFETFYEALPTINGLKMKSGTIKGTKAYAGYSTSRSGKQYIFSIIVNNYNGGSINEELFKILNTLK</sequence>
<protein>
    <submittedName>
        <fullName evidence="4">D-alanyl-D-alanine carboxypeptidase / D-alanyl-D-alanine-endopeptidase (Penicillin-binding protein 4)</fullName>
    </submittedName>
</protein>
<dbReference type="Gene3D" id="3.50.80.20">
    <property type="entry name" value="D-Ala-D-Ala carboxypeptidase C, peptidase S13"/>
    <property type="match status" value="1"/>
</dbReference>
<dbReference type="AlphaFoldDB" id="A0A1G6YML4"/>
<dbReference type="PANTHER" id="PTHR30023:SF0">
    <property type="entry name" value="PENICILLIN-SENSITIVE CARBOXYPEPTIDASE A"/>
    <property type="match status" value="1"/>
</dbReference>
<feature type="chain" id="PRO_5011689412" evidence="3">
    <location>
        <begin position="19"/>
        <end position="467"/>
    </location>
</feature>
<dbReference type="Pfam" id="PF02113">
    <property type="entry name" value="Peptidase_S13"/>
    <property type="match status" value="1"/>
</dbReference>
<dbReference type="GO" id="GO:0004185">
    <property type="term" value="F:serine-type carboxypeptidase activity"/>
    <property type="evidence" value="ECO:0007669"/>
    <property type="project" value="InterPro"/>
</dbReference>
<dbReference type="InterPro" id="IPR000667">
    <property type="entry name" value="Peptidase_S13"/>
</dbReference>
<dbReference type="EMBL" id="FNAS01000001">
    <property type="protein sequence ID" value="SDD91628.1"/>
    <property type="molecule type" value="Genomic_DNA"/>
</dbReference>
<dbReference type="PRINTS" id="PR00922">
    <property type="entry name" value="DADACBPTASE3"/>
</dbReference>
<dbReference type="Gene3D" id="3.40.710.10">
    <property type="entry name" value="DD-peptidase/beta-lactamase superfamily"/>
    <property type="match status" value="2"/>
</dbReference>
<evidence type="ECO:0000313" key="5">
    <source>
        <dbReference type="Proteomes" id="UP000198517"/>
    </source>
</evidence>
<comment type="similarity">
    <text evidence="1">Belongs to the peptidase S13 family.</text>
</comment>
<dbReference type="Proteomes" id="UP000198517">
    <property type="component" value="Unassembled WGS sequence"/>
</dbReference>
<keyword evidence="4" id="KW-0645">Protease</keyword>
<accession>A0A1G6YML4</accession>
<gene>
    <name evidence="4" type="ORF">SAMN05421544_101210</name>
</gene>
<evidence type="ECO:0000256" key="1">
    <source>
        <dbReference type="ARBA" id="ARBA00006096"/>
    </source>
</evidence>
<dbReference type="InterPro" id="IPR012338">
    <property type="entry name" value="Beta-lactam/transpept-like"/>
</dbReference>
<dbReference type="GO" id="GO:0006508">
    <property type="term" value="P:proteolysis"/>
    <property type="evidence" value="ECO:0007669"/>
    <property type="project" value="InterPro"/>
</dbReference>
<dbReference type="NCBIfam" id="TIGR00666">
    <property type="entry name" value="PBP4"/>
    <property type="match status" value="1"/>
</dbReference>
<organism evidence="4 5">
    <name type="scientific">Riemerella columbipharyngis</name>
    <dbReference type="NCBI Taxonomy" id="1071918"/>
    <lineage>
        <taxon>Bacteria</taxon>
        <taxon>Pseudomonadati</taxon>
        <taxon>Bacteroidota</taxon>
        <taxon>Flavobacteriia</taxon>
        <taxon>Flavobacteriales</taxon>
        <taxon>Weeksellaceae</taxon>
        <taxon>Riemerella</taxon>
    </lineage>
</organism>
<dbReference type="RefSeq" id="WP_092735650.1">
    <property type="nucleotide sequence ID" value="NZ_FNAS01000001.1"/>
</dbReference>
<dbReference type="GO" id="GO:0000270">
    <property type="term" value="P:peptidoglycan metabolic process"/>
    <property type="evidence" value="ECO:0007669"/>
    <property type="project" value="TreeGrafter"/>
</dbReference>
<keyword evidence="5" id="KW-1185">Reference proteome</keyword>
<reference evidence="4 5" key="1">
    <citation type="submission" date="2016-10" db="EMBL/GenBank/DDBJ databases">
        <authorList>
            <person name="de Groot N.N."/>
        </authorList>
    </citation>
    <scope>NUCLEOTIDE SEQUENCE [LARGE SCALE GENOMIC DNA]</scope>
    <source>
        <strain evidence="4 5">DSM 24015</strain>
    </source>
</reference>
<name>A0A1G6YML4_9FLAO</name>
<proteinExistence type="inferred from homology"/>
<evidence type="ECO:0000256" key="3">
    <source>
        <dbReference type="SAM" id="SignalP"/>
    </source>
</evidence>
<keyword evidence="4" id="KW-0121">Carboxypeptidase</keyword>